<dbReference type="InterPro" id="IPR036259">
    <property type="entry name" value="MFS_trans_sf"/>
</dbReference>
<dbReference type="InterPro" id="IPR016024">
    <property type="entry name" value="ARM-type_fold"/>
</dbReference>
<dbReference type="CDD" id="cd06174">
    <property type="entry name" value="MFS"/>
    <property type="match status" value="1"/>
</dbReference>
<name>A0A1F7F9T0_UNCRA</name>
<feature type="transmembrane region" description="Helical" evidence="1">
    <location>
        <begin position="243"/>
        <end position="264"/>
    </location>
</feature>
<protein>
    <recommendedName>
        <fullName evidence="4">ADP,ATP carrier protein</fullName>
    </recommendedName>
</protein>
<feature type="transmembrane region" description="Helical" evidence="1">
    <location>
        <begin position="151"/>
        <end position="170"/>
    </location>
</feature>
<dbReference type="Gene3D" id="1.20.1250.20">
    <property type="entry name" value="MFS general substrate transporter like domains"/>
    <property type="match status" value="1"/>
</dbReference>
<sequence length="859" mass="98775">MFLIAIYCAAILGDYLSEALVIKHLTVNALPGLYQLNAAFLFVVTFIMFLFVDRVHRWQLVRVLSVSYAVLVAGCGLLTRWYGWSSVVLYSLSYISKLSLFSIFWIIANDICDTRKSKSLFPLIAGGGLLGGLVSTIISDKVVHYIHTENLIWLWAAMLIVPFFLVNRLVREFGFKLNAPDKTQLQSQTSDESLSIFSEKAVVIMAGVYFLVFILVFNIDFIFTRELSKKFYLSGQFNSDGFLSFKFSIYLIITLLIIVFQFTYTSDISKRIGVTNSMLVLPIVMFLGSMGLYALHVRALDIMFAFVIVFYILRQFLFESLFSSNYQIFFSAFSRKFRGRGKLILEGIVKPLAIASAGLLLMAKLDLSVHALVLAGCSLAMAILVIKLKKEYRIILLKEEFEAQKDDLRTMIKREISGKNNKKILSLILQAFDTQDFDLKRVVIKYLEYSGSHAAFELLRNKFFEESDRIKEIIARSLSTFDSVEVRGFLRNLLEEQNPVIRAGTIRSIRTNPYIDKGSYSLTRFIYDNDSLVFEEVVRLLYPALNADEKEVVHAKIAALLDSERMDEKCPGIRLIGHLKLSSFSSRLEKIIHSQTKEFWYAAVNALLQFDNERSIVSLVSFLEQNRDRAKERAIVEGLSRVNFRFYPIFEGLFLSTERKRIAFSLIDVMKLLSLRKLREKNAPVRQSDEVKNKLVAMAMDEMRSIYLDAYRYYDIAVQATLRSAVSDIRKTQKMIDLLKTAVTEKRKRFSMFVFDMLSLLDPSGALLTIERDFKLLDERKKANIIELIEAFGDRTIGRYLIPILEGYGERELLKIGSYRWKNEPGSFSTAIRYFEALDNRWISWIALYIEHKVYKNAA</sequence>
<organism evidence="2 3">
    <name type="scientific">Candidatus Raymondbacteria bacterium RIFOXYD12_FULL_49_13</name>
    <dbReference type="NCBI Taxonomy" id="1817890"/>
    <lineage>
        <taxon>Bacteria</taxon>
        <taxon>Raymondiibacteriota</taxon>
    </lineage>
</organism>
<evidence type="ECO:0008006" key="4">
    <source>
        <dbReference type="Google" id="ProtNLM"/>
    </source>
</evidence>
<proteinExistence type="predicted"/>
<feature type="transmembrane region" description="Helical" evidence="1">
    <location>
        <begin position="120"/>
        <end position="139"/>
    </location>
</feature>
<dbReference type="SUPFAM" id="SSF103473">
    <property type="entry name" value="MFS general substrate transporter"/>
    <property type="match status" value="1"/>
</dbReference>
<feature type="transmembrane region" description="Helical" evidence="1">
    <location>
        <begin position="302"/>
        <end position="322"/>
    </location>
</feature>
<feature type="transmembrane region" description="Helical" evidence="1">
    <location>
        <begin position="88"/>
        <end position="108"/>
    </location>
</feature>
<dbReference type="EMBL" id="MFYX01000092">
    <property type="protein sequence ID" value="OGK03266.1"/>
    <property type="molecule type" value="Genomic_DNA"/>
</dbReference>
<dbReference type="Gene3D" id="1.25.10.10">
    <property type="entry name" value="Leucine-rich Repeat Variant"/>
    <property type="match status" value="1"/>
</dbReference>
<feature type="transmembrane region" description="Helical" evidence="1">
    <location>
        <begin position="369"/>
        <end position="388"/>
    </location>
</feature>
<evidence type="ECO:0000256" key="1">
    <source>
        <dbReference type="SAM" id="Phobius"/>
    </source>
</evidence>
<comment type="caution">
    <text evidence="2">The sequence shown here is derived from an EMBL/GenBank/DDBJ whole genome shotgun (WGS) entry which is preliminary data.</text>
</comment>
<dbReference type="AlphaFoldDB" id="A0A1F7F9T0"/>
<feature type="transmembrane region" description="Helical" evidence="1">
    <location>
        <begin position="276"/>
        <end position="296"/>
    </location>
</feature>
<keyword evidence="1" id="KW-0472">Membrane</keyword>
<dbReference type="SUPFAM" id="SSF48371">
    <property type="entry name" value="ARM repeat"/>
    <property type="match status" value="1"/>
</dbReference>
<dbReference type="Proteomes" id="UP000179243">
    <property type="component" value="Unassembled WGS sequence"/>
</dbReference>
<keyword evidence="1" id="KW-1133">Transmembrane helix</keyword>
<dbReference type="InterPro" id="IPR011989">
    <property type="entry name" value="ARM-like"/>
</dbReference>
<evidence type="ECO:0000313" key="2">
    <source>
        <dbReference type="EMBL" id="OGK03266.1"/>
    </source>
</evidence>
<feature type="transmembrane region" description="Helical" evidence="1">
    <location>
        <begin position="63"/>
        <end position="82"/>
    </location>
</feature>
<gene>
    <name evidence="2" type="ORF">A2519_13140</name>
</gene>
<accession>A0A1F7F9T0</accession>
<keyword evidence="1" id="KW-0812">Transmembrane</keyword>
<evidence type="ECO:0000313" key="3">
    <source>
        <dbReference type="Proteomes" id="UP000179243"/>
    </source>
</evidence>
<reference evidence="2 3" key="1">
    <citation type="journal article" date="2016" name="Nat. Commun.">
        <title>Thousands of microbial genomes shed light on interconnected biogeochemical processes in an aquifer system.</title>
        <authorList>
            <person name="Anantharaman K."/>
            <person name="Brown C.T."/>
            <person name="Hug L.A."/>
            <person name="Sharon I."/>
            <person name="Castelle C.J."/>
            <person name="Probst A.J."/>
            <person name="Thomas B.C."/>
            <person name="Singh A."/>
            <person name="Wilkins M.J."/>
            <person name="Karaoz U."/>
            <person name="Brodie E.L."/>
            <person name="Williams K.H."/>
            <person name="Hubbard S.S."/>
            <person name="Banfield J.F."/>
        </authorList>
    </citation>
    <scope>NUCLEOTIDE SEQUENCE [LARGE SCALE GENOMIC DNA]</scope>
</reference>
<feature type="transmembrane region" description="Helical" evidence="1">
    <location>
        <begin position="29"/>
        <end position="51"/>
    </location>
</feature>
<feature type="transmembrane region" description="Helical" evidence="1">
    <location>
        <begin position="201"/>
        <end position="223"/>
    </location>
</feature>